<comment type="caution">
    <text evidence="2">The sequence shown here is derived from an EMBL/GenBank/DDBJ whole genome shotgun (WGS) entry which is preliminary data.</text>
</comment>
<organism evidence="2 3">
    <name type="scientific">Skermanella aerolata</name>
    <dbReference type="NCBI Taxonomy" id="393310"/>
    <lineage>
        <taxon>Bacteria</taxon>
        <taxon>Pseudomonadati</taxon>
        <taxon>Pseudomonadota</taxon>
        <taxon>Alphaproteobacteria</taxon>
        <taxon>Rhodospirillales</taxon>
        <taxon>Azospirillaceae</taxon>
        <taxon>Skermanella</taxon>
    </lineage>
</organism>
<accession>A0A512E4G2</accession>
<evidence type="ECO:0000313" key="2">
    <source>
        <dbReference type="EMBL" id="GEO43569.1"/>
    </source>
</evidence>
<feature type="region of interest" description="Disordered" evidence="1">
    <location>
        <begin position="1"/>
        <end position="21"/>
    </location>
</feature>
<name>A0A512E4G2_9PROT</name>
<keyword evidence="3" id="KW-1185">Reference proteome</keyword>
<evidence type="ECO:0000256" key="1">
    <source>
        <dbReference type="SAM" id="MobiDB-lite"/>
    </source>
</evidence>
<sequence length="164" mass="18077">MHGGKTPKGTPGNRRHGLYSTHLTEKERAGWDDIQIGSLEDELRLLRVYVAHCVALDTTAANDPGSLELTEMRTTTGESASETIVTRRPDTSGRMNWLFGRIALLERTRADLIASTKDTGADPYDQARRIREALHAMEAVEHDGQCDAEGDEQKRAIAPNPSPL</sequence>
<gene>
    <name evidence="2" type="ORF">SAE02_77170</name>
</gene>
<dbReference type="AlphaFoldDB" id="A0A512E4G2"/>
<evidence type="ECO:0000313" key="3">
    <source>
        <dbReference type="Proteomes" id="UP000321523"/>
    </source>
</evidence>
<feature type="region of interest" description="Disordered" evidence="1">
    <location>
        <begin position="142"/>
        <end position="164"/>
    </location>
</feature>
<feature type="compositionally biased region" description="Basic and acidic residues" evidence="1">
    <location>
        <begin position="142"/>
        <end position="155"/>
    </location>
</feature>
<dbReference type="EMBL" id="BJYZ01000102">
    <property type="protein sequence ID" value="GEO43569.1"/>
    <property type="molecule type" value="Genomic_DNA"/>
</dbReference>
<reference evidence="2 3" key="1">
    <citation type="submission" date="2019-07" db="EMBL/GenBank/DDBJ databases">
        <title>Whole genome shotgun sequence of Skermanella aerolata NBRC 106429.</title>
        <authorList>
            <person name="Hosoyama A."/>
            <person name="Uohara A."/>
            <person name="Ohji S."/>
            <person name="Ichikawa N."/>
        </authorList>
    </citation>
    <scope>NUCLEOTIDE SEQUENCE [LARGE SCALE GENOMIC DNA]</scope>
    <source>
        <strain evidence="2 3">NBRC 106429</strain>
    </source>
</reference>
<dbReference type="Proteomes" id="UP000321523">
    <property type="component" value="Unassembled WGS sequence"/>
</dbReference>
<proteinExistence type="predicted"/>
<protein>
    <submittedName>
        <fullName evidence="2">Uncharacterized protein</fullName>
    </submittedName>
</protein>